<reference evidence="1 2" key="1">
    <citation type="journal article" date="2019" name="bioRxiv">
        <title>Genomics, evolutionary history and diagnostics of the Alternaria alternata species group including apple and Asian pear pathotypes.</title>
        <authorList>
            <person name="Armitage A.D."/>
            <person name="Cockerton H.M."/>
            <person name="Sreenivasaprasad S."/>
            <person name="Woodhall J.W."/>
            <person name="Lane C.R."/>
            <person name="Harrison R.J."/>
            <person name="Clarkson J.P."/>
        </authorList>
    </citation>
    <scope>NUCLEOTIDE SEQUENCE [LARGE SCALE GENOMIC DNA]</scope>
    <source>
        <strain evidence="1 2">FERA 650</strain>
    </source>
</reference>
<proteinExistence type="predicted"/>
<sequence length="563" mass="61827">MVFAAPCWVPPLPSDLPDSTTLEEFIFCQVKDSQTRSELDRSILICGTQGKEYTVQESMERTGRLAQGLSAWLDWPQKPSEEDWKVAAIFNINCVEFFSISHAIHRLGGTVSAINASSTADELEAQLRLSNAQAIFTCNTLLKIAMKASQKVGIPLANIFLTDAPGSYRPDDVYPFQEIDNIVRTARSSLPLLQLGRGQGSSTPAYICFSSGTSGAQKPVLLSHQGIIANIVQINTFEKFRQKGPNISLCILPLAHSYGLVCVAYNALYRGDRLAVLPSSDVEDLLSIVEKLRINTLYLVPTLLSRILSGGKAGGHDLSCVKEVYTGGAPLHPMLGEHILRHHPTWKTKQCYGATEAGTAVSVTSDCDLWPGSDGSETTKHDESGELWVSSPSLAIGYLSNPLATEATFTVDNTGRTWLRTGDEAKICLSPNGNEHLFIVDRIKDIIKVKGFQVAPVELEQLLLSNDFVEEVAITSRQDKRGEERPQAFVVRTHEGLKEPQDAVSESLQALVKARKARYKWLHPHVIFVDSLPKTTSGKIMRRALRNMCPANSEVNGRLSSKI</sequence>
<protein>
    <submittedName>
        <fullName evidence="1">Uncharacterized protein</fullName>
    </submittedName>
</protein>
<dbReference type="Proteomes" id="UP000293547">
    <property type="component" value="Unassembled WGS sequence"/>
</dbReference>
<comment type="caution">
    <text evidence="1">The sequence shown here is derived from an EMBL/GenBank/DDBJ whole genome shotgun (WGS) entry which is preliminary data.</text>
</comment>
<dbReference type="EMBL" id="PDWZ02000014">
    <property type="protein sequence ID" value="KAB2100004.1"/>
    <property type="molecule type" value="Genomic_DNA"/>
</dbReference>
<evidence type="ECO:0000313" key="1">
    <source>
        <dbReference type="EMBL" id="KAB2100004.1"/>
    </source>
</evidence>
<organism evidence="1 2">
    <name type="scientific">Alternaria gaisen</name>
    <dbReference type="NCBI Taxonomy" id="167740"/>
    <lineage>
        <taxon>Eukaryota</taxon>
        <taxon>Fungi</taxon>
        <taxon>Dikarya</taxon>
        <taxon>Ascomycota</taxon>
        <taxon>Pezizomycotina</taxon>
        <taxon>Dothideomycetes</taxon>
        <taxon>Pleosporomycetidae</taxon>
        <taxon>Pleosporales</taxon>
        <taxon>Pleosporineae</taxon>
        <taxon>Pleosporaceae</taxon>
        <taxon>Alternaria</taxon>
        <taxon>Alternaria sect. Alternaria</taxon>
    </lineage>
</organism>
<gene>
    <name evidence="1" type="ORF">AG0111_0g11750</name>
</gene>
<name>A0ACB6F6E0_9PLEO</name>
<evidence type="ECO:0000313" key="2">
    <source>
        <dbReference type="Proteomes" id="UP000293547"/>
    </source>
</evidence>
<accession>A0ACB6F6E0</accession>
<keyword evidence="2" id="KW-1185">Reference proteome</keyword>